<dbReference type="Proteomes" id="UP001149813">
    <property type="component" value="Unassembled WGS sequence"/>
</dbReference>
<keyword evidence="6" id="KW-1185">Reference proteome</keyword>
<dbReference type="PANTHER" id="PTHR47659">
    <property type="entry name" value="ZN(II)2CYS6 TRANSCRIPTION FACTOR (EUROFUNG)-RELATED"/>
    <property type="match status" value="1"/>
</dbReference>
<feature type="domain" description="Zn(2)-C6 fungal-type" evidence="4">
    <location>
        <begin position="34"/>
        <end position="63"/>
    </location>
</feature>
<evidence type="ECO:0000259" key="4">
    <source>
        <dbReference type="PROSITE" id="PS50048"/>
    </source>
</evidence>
<dbReference type="PANTHER" id="PTHR47659:SF4">
    <property type="entry name" value="ZN(II)2CYS6 TRANSCRIPTION FACTOR (EUROFUNG)"/>
    <property type="match status" value="1"/>
</dbReference>
<evidence type="ECO:0000256" key="1">
    <source>
        <dbReference type="ARBA" id="ARBA00022723"/>
    </source>
</evidence>
<comment type="caution">
    <text evidence="5">The sequence shown here is derived from an EMBL/GenBank/DDBJ whole genome shotgun (WGS) entry which is preliminary data.</text>
</comment>
<sequence length="403" mass="42253">MSLVERQHQHSISGQTPARPVRSGRGAKPHVPSACTNCKKAHLACDLQRPCQRCVNANKCSTCKDVQHKKRGRPRSKDKKAASACGSPDASSEAARSPMETQMFQFSFAMAPPAAAAATATAINTAATATPSRPLTPEGSGRAEASEPSYLFLTPGLLCLRLEEQQQRRGGGLLGHSLLSLINRSLADFVSPHDLPHVLAAFSALRSQLAARLAPAPSYPHCSSQPSGAVDPNTFQRLPLARLLRPATPAIATALRAHLRTAQGPHQLFDIAVSVGAVGAVGGSSDSGNSGSLDQAYFVCRISRFDALSGLPSAPCLPVAKRRRVGEDALLMLAEATDGSGRSAGTPEPGMSPGVSEASSLSPPLMPLRHTVLPSLADMLRSLDSKPAPLRFSPPPFSMPGHC</sequence>
<dbReference type="GO" id="GO:0000981">
    <property type="term" value="F:DNA-binding transcription factor activity, RNA polymerase II-specific"/>
    <property type="evidence" value="ECO:0007669"/>
    <property type="project" value="InterPro"/>
</dbReference>
<feature type="region of interest" description="Disordered" evidence="3">
    <location>
        <begin position="1"/>
        <end position="32"/>
    </location>
</feature>
<dbReference type="GO" id="GO:0008270">
    <property type="term" value="F:zinc ion binding"/>
    <property type="evidence" value="ECO:0007669"/>
    <property type="project" value="InterPro"/>
</dbReference>
<dbReference type="EMBL" id="JANBOJ010000079">
    <property type="protein sequence ID" value="KAJ1723142.1"/>
    <property type="molecule type" value="Genomic_DNA"/>
</dbReference>
<dbReference type="AlphaFoldDB" id="A0A9W7Y235"/>
<dbReference type="InterPro" id="IPR050335">
    <property type="entry name" value="ERT1_acuK_gluconeogen_tf"/>
</dbReference>
<evidence type="ECO:0000256" key="2">
    <source>
        <dbReference type="ARBA" id="ARBA00023242"/>
    </source>
</evidence>
<evidence type="ECO:0000256" key="3">
    <source>
        <dbReference type="SAM" id="MobiDB-lite"/>
    </source>
</evidence>
<reference evidence="5" key="1">
    <citation type="submission" date="2022-07" db="EMBL/GenBank/DDBJ databases">
        <title>Phylogenomic reconstructions and comparative analyses of Kickxellomycotina fungi.</title>
        <authorList>
            <person name="Reynolds N.K."/>
            <person name="Stajich J.E."/>
            <person name="Barry K."/>
            <person name="Grigoriev I.V."/>
            <person name="Crous P."/>
            <person name="Smith M.E."/>
        </authorList>
    </citation>
    <scope>NUCLEOTIDE SEQUENCE</scope>
    <source>
        <strain evidence="5">NBRC 32514</strain>
    </source>
</reference>
<dbReference type="CDD" id="cd00067">
    <property type="entry name" value="GAL4"/>
    <property type="match status" value="1"/>
</dbReference>
<keyword evidence="1" id="KW-0479">Metal-binding</keyword>
<gene>
    <name evidence="5" type="ORF">LPJ53_002506</name>
</gene>
<feature type="compositionally biased region" description="Basic residues" evidence="3">
    <location>
        <begin position="67"/>
        <end position="78"/>
    </location>
</feature>
<proteinExistence type="predicted"/>
<feature type="region of interest" description="Disordered" evidence="3">
    <location>
        <begin position="65"/>
        <end position="97"/>
    </location>
</feature>
<dbReference type="PROSITE" id="PS00463">
    <property type="entry name" value="ZN2_CY6_FUNGAL_1"/>
    <property type="match status" value="1"/>
</dbReference>
<evidence type="ECO:0000313" key="5">
    <source>
        <dbReference type="EMBL" id="KAJ1723142.1"/>
    </source>
</evidence>
<name>A0A9W7Y235_9FUNG</name>
<accession>A0A9W7Y235</accession>
<protein>
    <recommendedName>
        <fullName evidence="4">Zn(2)-C6 fungal-type domain-containing protein</fullName>
    </recommendedName>
</protein>
<dbReference type="PROSITE" id="PS50048">
    <property type="entry name" value="ZN2_CY6_FUNGAL_2"/>
    <property type="match status" value="1"/>
</dbReference>
<keyword evidence="2" id="KW-0539">Nucleus</keyword>
<evidence type="ECO:0000313" key="6">
    <source>
        <dbReference type="Proteomes" id="UP001149813"/>
    </source>
</evidence>
<feature type="region of interest" description="Disordered" evidence="3">
    <location>
        <begin position="336"/>
        <end position="362"/>
    </location>
</feature>
<dbReference type="InterPro" id="IPR001138">
    <property type="entry name" value="Zn2Cys6_DnaBD"/>
</dbReference>
<organism evidence="5 6">
    <name type="scientific">Coemansia erecta</name>
    <dbReference type="NCBI Taxonomy" id="147472"/>
    <lineage>
        <taxon>Eukaryota</taxon>
        <taxon>Fungi</taxon>
        <taxon>Fungi incertae sedis</taxon>
        <taxon>Zoopagomycota</taxon>
        <taxon>Kickxellomycotina</taxon>
        <taxon>Kickxellomycetes</taxon>
        <taxon>Kickxellales</taxon>
        <taxon>Kickxellaceae</taxon>
        <taxon>Coemansia</taxon>
    </lineage>
</organism>
<dbReference type="OrthoDB" id="1555531at2759"/>